<sequence>MPELPGFRISRLQKNNKEIKKAQTGRLPRGTIRVGRHRLANKRAVRLAIRRRGIRKSKRCRSKRTAVLKDEMALLILESLAAAQSAVPQGRVREIEGVRETGLTLRPGGSAGDPQAEKINIGHRMAISFITGCTVSFLGRLAMKYLGS</sequence>
<accession>A0A871RI66</accession>
<dbReference type="Proteomes" id="UP000663131">
    <property type="component" value="Chromosome 9"/>
</dbReference>
<dbReference type="RefSeq" id="XP_041139105.1">
    <property type="nucleotide sequence ID" value="XM_041281314.1"/>
</dbReference>
<evidence type="ECO:0000313" key="1">
    <source>
        <dbReference type="EMBL" id="QOU22612.1"/>
    </source>
</evidence>
<dbReference type="EMBL" id="CP063137">
    <property type="protein sequence ID" value="QOU22612.1"/>
    <property type="molecule type" value="Genomic_DNA"/>
</dbReference>
<organism evidence="1 2">
    <name type="scientific">Dekkera bruxellensis</name>
    <name type="common">Brettanomyces custersii</name>
    <dbReference type="NCBI Taxonomy" id="5007"/>
    <lineage>
        <taxon>Eukaryota</taxon>
        <taxon>Fungi</taxon>
        <taxon>Dikarya</taxon>
        <taxon>Ascomycota</taxon>
        <taxon>Saccharomycotina</taxon>
        <taxon>Pichiomycetes</taxon>
        <taxon>Pichiales</taxon>
        <taxon>Pichiaceae</taxon>
        <taxon>Brettanomyces</taxon>
    </lineage>
</organism>
<dbReference type="KEGG" id="bbrx:BRETT_002794"/>
<protein>
    <submittedName>
        <fullName evidence="1">Uncharacterized protein</fullName>
    </submittedName>
</protein>
<reference evidence="1" key="2">
    <citation type="journal article" name="BMC Genomics">
        <title>New genome assemblies reveal patterns of domestication and adaptation across Brettanomyces (Dekkera) species.</title>
        <authorList>
            <person name="Roach M.J."/>
            <person name="Borneman A.R."/>
        </authorList>
    </citation>
    <scope>NUCLEOTIDE SEQUENCE</scope>
    <source>
        <strain evidence="1">UCD 2041</strain>
    </source>
</reference>
<name>A0A871RI66_DEKBR</name>
<evidence type="ECO:0000313" key="2">
    <source>
        <dbReference type="Proteomes" id="UP000663131"/>
    </source>
</evidence>
<gene>
    <name evidence="1" type="ORF">BRETT_002794</name>
</gene>
<reference evidence="1" key="1">
    <citation type="submission" date="2020-10" db="EMBL/GenBank/DDBJ databases">
        <authorList>
            <person name="Palmer J.M."/>
        </authorList>
    </citation>
    <scope>NUCLEOTIDE SEQUENCE</scope>
    <source>
        <strain evidence="1">UCD 2041</strain>
    </source>
</reference>
<proteinExistence type="predicted"/>
<dbReference type="GeneID" id="64574718"/>
<dbReference type="AlphaFoldDB" id="A0A871RI66"/>